<feature type="domain" description="FecR protein" evidence="2">
    <location>
        <begin position="101"/>
        <end position="191"/>
    </location>
</feature>
<name>A0A163APG1_9FLAO</name>
<dbReference type="Gene3D" id="2.60.120.1440">
    <property type="match status" value="1"/>
</dbReference>
<evidence type="ECO:0000313" key="4">
    <source>
        <dbReference type="EMBL" id="KZS40701.1"/>
    </source>
</evidence>
<dbReference type="AlphaFoldDB" id="A0A163APG1"/>
<organism evidence="4 5">
    <name type="scientific">Aquimarina aggregata</name>
    <dbReference type="NCBI Taxonomy" id="1642818"/>
    <lineage>
        <taxon>Bacteria</taxon>
        <taxon>Pseudomonadati</taxon>
        <taxon>Bacteroidota</taxon>
        <taxon>Flavobacteriia</taxon>
        <taxon>Flavobacteriales</taxon>
        <taxon>Flavobacteriaceae</taxon>
        <taxon>Aquimarina</taxon>
    </lineage>
</organism>
<reference evidence="4 5" key="1">
    <citation type="submission" date="2016-01" db="EMBL/GenBank/DDBJ databases">
        <title>The draft genome sequence of Aquimarina sp. RZW4-3-2.</title>
        <authorList>
            <person name="Wang Y."/>
        </authorList>
    </citation>
    <scope>NUCLEOTIDE SEQUENCE [LARGE SCALE GENOMIC DNA]</scope>
    <source>
        <strain evidence="4 5">RZW4-3-2</strain>
    </source>
</reference>
<dbReference type="InterPro" id="IPR006860">
    <property type="entry name" value="FecR"/>
</dbReference>
<dbReference type="EMBL" id="LQRT01000013">
    <property type="protein sequence ID" value="KZS40701.1"/>
    <property type="molecule type" value="Genomic_DNA"/>
</dbReference>
<evidence type="ECO:0000259" key="3">
    <source>
        <dbReference type="Pfam" id="PF16344"/>
    </source>
</evidence>
<proteinExistence type="predicted"/>
<comment type="caution">
    <text evidence="4">The sequence shown here is derived from an EMBL/GenBank/DDBJ whole genome shotgun (WGS) entry which is preliminary data.</text>
</comment>
<keyword evidence="1" id="KW-0472">Membrane</keyword>
<evidence type="ECO:0000256" key="1">
    <source>
        <dbReference type="SAM" id="Phobius"/>
    </source>
</evidence>
<keyword evidence="1" id="KW-1133">Transmembrane helix</keyword>
<evidence type="ECO:0008006" key="6">
    <source>
        <dbReference type="Google" id="ProtNLM"/>
    </source>
</evidence>
<dbReference type="Pfam" id="PF16344">
    <property type="entry name" value="FecR_C"/>
    <property type="match status" value="1"/>
</dbReference>
<evidence type="ECO:0000259" key="2">
    <source>
        <dbReference type="Pfam" id="PF04773"/>
    </source>
</evidence>
<keyword evidence="1" id="KW-0812">Transmembrane</keyword>
<dbReference type="PANTHER" id="PTHR30273:SF2">
    <property type="entry name" value="PROTEIN FECR"/>
    <property type="match status" value="1"/>
</dbReference>
<dbReference type="Proteomes" id="UP000076715">
    <property type="component" value="Unassembled WGS sequence"/>
</dbReference>
<dbReference type="RefSeq" id="WP_066314423.1">
    <property type="nucleotide sequence ID" value="NZ_LQRT01000013.1"/>
</dbReference>
<dbReference type="InterPro" id="IPR032508">
    <property type="entry name" value="FecR_C"/>
</dbReference>
<keyword evidence="5" id="KW-1185">Reference proteome</keyword>
<dbReference type="Gene3D" id="3.55.50.30">
    <property type="match status" value="1"/>
</dbReference>
<feature type="domain" description="Protein FecR C-terminal" evidence="3">
    <location>
        <begin position="234"/>
        <end position="298"/>
    </location>
</feature>
<dbReference type="OrthoDB" id="1097347at2"/>
<dbReference type="PIRSF" id="PIRSF018266">
    <property type="entry name" value="FecR"/>
    <property type="match status" value="1"/>
</dbReference>
<gene>
    <name evidence="4" type="ORF">AWE51_07050</name>
</gene>
<accession>A0A163APG1</accession>
<evidence type="ECO:0000313" key="5">
    <source>
        <dbReference type="Proteomes" id="UP000076715"/>
    </source>
</evidence>
<sequence>MKKKDLIRKWLDNDQLTSLESEAFKNLDAYDSYIKIAQTAKNFKAPNYDLDSNLKELTSKISDRKTEHNSLFNRNMMMRVAAILVLGFGIYFSFFYSSQTVIKTLAGQKTLIDLPDGSTVNINALSSIQYQKEEWQNNRLIVLEGEAYFDVAKGKKFDVQTDTGIISVLGTEFNIKQRENYFEVVCYEGLVSVLHKGNTTKLPAGNVFKVIQNRTLNETTSLLKPKWIENNSTFTSVPYKYILKEFERQYNVTITAKNIDLNKLFTGNFVHSNIQTAIQSITIPMRLDYTINDNNITLYYKE</sequence>
<dbReference type="PANTHER" id="PTHR30273">
    <property type="entry name" value="PERIPLASMIC SIGNAL SENSOR AND SIGMA FACTOR ACTIVATOR FECR-RELATED"/>
    <property type="match status" value="1"/>
</dbReference>
<protein>
    <recommendedName>
        <fullName evidence="6">Anti-sigma factor</fullName>
    </recommendedName>
</protein>
<dbReference type="GO" id="GO:0016989">
    <property type="term" value="F:sigma factor antagonist activity"/>
    <property type="evidence" value="ECO:0007669"/>
    <property type="project" value="TreeGrafter"/>
</dbReference>
<dbReference type="STRING" id="1642818.AWE51_07050"/>
<dbReference type="Pfam" id="PF04773">
    <property type="entry name" value="FecR"/>
    <property type="match status" value="1"/>
</dbReference>
<dbReference type="InterPro" id="IPR012373">
    <property type="entry name" value="Ferrdict_sens_TM"/>
</dbReference>
<feature type="transmembrane region" description="Helical" evidence="1">
    <location>
        <begin position="76"/>
        <end position="96"/>
    </location>
</feature>